<keyword evidence="2" id="KW-1185">Reference proteome</keyword>
<gene>
    <name evidence="1" type="ORF">PXEA_LOCUS20769</name>
</gene>
<sequence length="133" mass="14909">MSILSLHIGVQPSECHFSKARFAEFRFLPPIFSVLRAVADLRQAVRTFAQSVGVNANEKLRLMKLCDNFRDDGLASSGVRLQDKSWNLPSSSIHGTTTLQSSMQRIEIPAIGLYDTQWLAEEVADRKKVNGQF</sequence>
<proteinExistence type="predicted"/>
<organism evidence="1 2">
    <name type="scientific">Protopolystoma xenopodis</name>
    <dbReference type="NCBI Taxonomy" id="117903"/>
    <lineage>
        <taxon>Eukaryota</taxon>
        <taxon>Metazoa</taxon>
        <taxon>Spiralia</taxon>
        <taxon>Lophotrochozoa</taxon>
        <taxon>Platyhelminthes</taxon>
        <taxon>Monogenea</taxon>
        <taxon>Polyopisthocotylea</taxon>
        <taxon>Polystomatidea</taxon>
        <taxon>Polystomatidae</taxon>
        <taxon>Protopolystoma</taxon>
    </lineage>
</organism>
<dbReference type="AlphaFoldDB" id="A0A448X3X3"/>
<dbReference type="EMBL" id="CAAALY010086494">
    <property type="protein sequence ID" value="VEL27329.1"/>
    <property type="molecule type" value="Genomic_DNA"/>
</dbReference>
<protein>
    <submittedName>
        <fullName evidence="1">Uncharacterized protein</fullName>
    </submittedName>
</protein>
<evidence type="ECO:0000313" key="2">
    <source>
        <dbReference type="Proteomes" id="UP000784294"/>
    </source>
</evidence>
<name>A0A448X3X3_9PLAT</name>
<accession>A0A448X3X3</accession>
<reference evidence="1" key="1">
    <citation type="submission" date="2018-11" db="EMBL/GenBank/DDBJ databases">
        <authorList>
            <consortium name="Pathogen Informatics"/>
        </authorList>
    </citation>
    <scope>NUCLEOTIDE SEQUENCE</scope>
</reference>
<comment type="caution">
    <text evidence="1">The sequence shown here is derived from an EMBL/GenBank/DDBJ whole genome shotgun (WGS) entry which is preliminary data.</text>
</comment>
<evidence type="ECO:0000313" key="1">
    <source>
        <dbReference type="EMBL" id="VEL27329.1"/>
    </source>
</evidence>
<dbReference type="Proteomes" id="UP000784294">
    <property type="component" value="Unassembled WGS sequence"/>
</dbReference>